<keyword evidence="2" id="KW-0433">Leucine-rich repeat</keyword>
<evidence type="ECO:0000256" key="1">
    <source>
        <dbReference type="ARBA" id="ARBA00022468"/>
    </source>
</evidence>
<reference evidence="5" key="1">
    <citation type="journal article" date="2023" name="Mar. Drugs">
        <title>Gemmata algarum, a Novel Planctomycete Isolated from an Algal Mat, Displays Antimicrobial Activity.</title>
        <authorList>
            <person name="Kumar G."/>
            <person name="Kallscheuer N."/>
            <person name="Kashif M."/>
            <person name="Ahamad S."/>
            <person name="Jagadeeshwari U."/>
            <person name="Pannikurungottu S."/>
            <person name="Haufschild T."/>
            <person name="Kabuu M."/>
            <person name="Sasikala C."/>
            <person name="Jogler C."/>
            <person name="Ramana C."/>
        </authorList>
    </citation>
    <scope>NUCLEOTIDE SEQUENCE [LARGE SCALE GENOMIC DNA]</scope>
    <source>
        <strain evidence="5">JC673</strain>
    </source>
</reference>
<dbReference type="PANTHER" id="PTHR24113">
    <property type="entry name" value="RAN GTPASE-ACTIVATING PROTEIN 1"/>
    <property type="match status" value="1"/>
</dbReference>
<keyword evidence="5" id="KW-1185">Reference proteome</keyword>
<proteinExistence type="predicted"/>
<gene>
    <name evidence="4" type="ORF">R5W23_001415</name>
</gene>
<dbReference type="Pfam" id="PF13516">
    <property type="entry name" value="LRR_6"/>
    <property type="match status" value="2"/>
</dbReference>
<evidence type="ECO:0000313" key="5">
    <source>
        <dbReference type="Proteomes" id="UP001272242"/>
    </source>
</evidence>
<protein>
    <submittedName>
        <fullName evidence="4">TIGR02996 domain-containing protein</fullName>
    </submittedName>
</protein>
<dbReference type="PANTHER" id="PTHR24113:SF12">
    <property type="entry name" value="RAN GTPASE-ACTIVATING PROTEIN 1"/>
    <property type="match status" value="1"/>
</dbReference>
<dbReference type="SUPFAM" id="SSF52047">
    <property type="entry name" value="RNI-like"/>
    <property type="match status" value="1"/>
</dbReference>
<dbReference type="NCBIfam" id="TIGR02996">
    <property type="entry name" value="rpt_mate_G_obs"/>
    <property type="match status" value="1"/>
</dbReference>
<evidence type="ECO:0000256" key="2">
    <source>
        <dbReference type="ARBA" id="ARBA00022614"/>
    </source>
</evidence>
<dbReference type="SMART" id="SM00368">
    <property type="entry name" value="LRR_RI"/>
    <property type="match status" value="3"/>
</dbReference>
<keyword evidence="3" id="KW-0677">Repeat</keyword>
<name>A0ABU5F0A4_9BACT</name>
<dbReference type="RefSeq" id="WP_320686815.1">
    <property type="nucleotide sequence ID" value="NZ_JAXBLV010000176.1"/>
</dbReference>
<evidence type="ECO:0000313" key="4">
    <source>
        <dbReference type="EMBL" id="MDY3560190.1"/>
    </source>
</evidence>
<sequence>MSDRAALLSAICAQPEEDTPRLAFADWLDEHAGTFPIPTDAHARARFIRDDIGMSARAECDPERLRWELIEKPRREQEPWVRVTHTPEVLTPERAGGVLKRGFPWWVRLRPSELLANADRVLPQVPGGVLTFANPDAHWAALTRSPHLARLAGLHIRQTHLTPAALQLLVESPHAVGIGWFSAGSDGLTSAALPVLTRSEFLARLTRLDLDGRQWAGGAFVNSFAQIAHPVRLRELGLAESGLSGSHLQRLLTSSAAEGLERLVLAVNPIGRAGHEAVALLPLERLRKLDLSETAPGADGLRRLATSLTLSRLERLGYRRNHVSAALAAELAACHEGSNLRVLDLAYNPIGNAGSAALFRSPHFAGLLYLNLSYCMVGDEGVRALLESPLLGTLVLLDLTGSPASAEVLELLKEKMGDRVRI</sequence>
<evidence type="ECO:0000256" key="3">
    <source>
        <dbReference type="ARBA" id="ARBA00022737"/>
    </source>
</evidence>
<dbReference type="InterPro" id="IPR014338">
    <property type="entry name" value="CHP02996_rpt-companion-dom"/>
</dbReference>
<organism evidence="4 5">
    <name type="scientific">Gemmata algarum</name>
    <dbReference type="NCBI Taxonomy" id="2975278"/>
    <lineage>
        <taxon>Bacteria</taxon>
        <taxon>Pseudomonadati</taxon>
        <taxon>Planctomycetota</taxon>
        <taxon>Planctomycetia</taxon>
        <taxon>Gemmatales</taxon>
        <taxon>Gemmataceae</taxon>
        <taxon>Gemmata</taxon>
    </lineage>
</organism>
<dbReference type="EMBL" id="JAXBLV010000176">
    <property type="protein sequence ID" value="MDY3560190.1"/>
    <property type="molecule type" value="Genomic_DNA"/>
</dbReference>
<dbReference type="InterPro" id="IPR001611">
    <property type="entry name" value="Leu-rich_rpt"/>
</dbReference>
<dbReference type="Gene3D" id="3.80.10.10">
    <property type="entry name" value="Ribonuclease Inhibitor"/>
    <property type="match status" value="2"/>
</dbReference>
<comment type="caution">
    <text evidence="4">The sequence shown here is derived from an EMBL/GenBank/DDBJ whole genome shotgun (WGS) entry which is preliminary data.</text>
</comment>
<accession>A0ABU5F0A4</accession>
<dbReference type="InterPro" id="IPR032675">
    <property type="entry name" value="LRR_dom_sf"/>
</dbReference>
<dbReference type="InterPro" id="IPR027038">
    <property type="entry name" value="RanGap"/>
</dbReference>
<dbReference type="Proteomes" id="UP001272242">
    <property type="component" value="Unassembled WGS sequence"/>
</dbReference>
<keyword evidence="1" id="KW-0343">GTPase activation</keyword>